<gene>
    <name evidence="2" type="ORF">RHAB21_03073</name>
</gene>
<evidence type="ECO:0000313" key="2">
    <source>
        <dbReference type="EMBL" id="CAD7040643.1"/>
    </source>
</evidence>
<dbReference type="EMBL" id="CABFWE030000005">
    <property type="protein sequence ID" value="CAD7040643.1"/>
    <property type="molecule type" value="Genomic_DNA"/>
</dbReference>
<name>A0ABM8PPB6_9HYPH</name>
<proteinExistence type="predicted"/>
<organism evidence="2 3">
    <name type="scientific">Pseudorhizobium halotolerans</name>
    <dbReference type="NCBI Taxonomy" id="1233081"/>
    <lineage>
        <taxon>Bacteria</taxon>
        <taxon>Pseudomonadati</taxon>
        <taxon>Pseudomonadota</taxon>
        <taxon>Alphaproteobacteria</taxon>
        <taxon>Hyphomicrobiales</taxon>
        <taxon>Rhizobiaceae</taxon>
        <taxon>Rhizobium/Agrobacterium group</taxon>
        <taxon>Pseudorhizobium</taxon>
    </lineage>
</organism>
<reference evidence="2 3" key="1">
    <citation type="submission" date="2020-11" db="EMBL/GenBank/DDBJ databases">
        <authorList>
            <person name="Lassalle F."/>
        </authorList>
    </citation>
    <scope>NUCLEOTIDE SEQUENCE [LARGE SCALE GENOMIC DNA]</scope>
    <source>
        <strain evidence="2 3">AB21</strain>
    </source>
</reference>
<evidence type="ECO:0000313" key="3">
    <source>
        <dbReference type="Proteomes" id="UP000601041"/>
    </source>
</evidence>
<protein>
    <submittedName>
        <fullName evidence="2">Uncharacterized protein</fullName>
    </submittedName>
</protein>
<evidence type="ECO:0000256" key="1">
    <source>
        <dbReference type="SAM" id="MobiDB-lite"/>
    </source>
</evidence>
<sequence length="141" mass="15834">MDVGVRAAALFDIERQLAVLLHDLRLAVEKALRRDDGRQGLRLHRDGFNTPGQHRPTSRARGDPCLVGDVHPRLDGLPGLLVGRVLNLLVRFLDKPFLGECRGNAGKEDGREDEKVTYQGRHVEIPHSPTPQHRLIKKSFN</sequence>
<accession>A0ABM8PPB6</accession>
<keyword evidence="3" id="KW-1185">Reference proteome</keyword>
<feature type="region of interest" description="Disordered" evidence="1">
    <location>
        <begin position="43"/>
        <end position="63"/>
    </location>
</feature>
<dbReference type="Proteomes" id="UP000601041">
    <property type="component" value="Unassembled WGS sequence"/>
</dbReference>
<comment type="caution">
    <text evidence="2">The sequence shown here is derived from an EMBL/GenBank/DDBJ whole genome shotgun (WGS) entry which is preliminary data.</text>
</comment>